<proteinExistence type="predicted"/>
<reference evidence="1" key="1">
    <citation type="submission" date="2023-07" db="EMBL/GenBank/DDBJ databases">
        <title>Black Yeasts Isolated from many extreme environments.</title>
        <authorList>
            <person name="Coleine C."/>
            <person name="Stajich J.E."/>
            <person name="Selbmann L."/>
        </authorList>
    </citation>
    <scope>NUCLEOTIDE SEQUENCE</scope>
    <source>
        <strain evidence="1">CCFEE 5714</strain>
    </source>
</reference>
<evidence type="ECO:0000313" key="2">
    <source>
        <dbReference type="Proteomes" id="UP001281147"/>
    </source>
</evidence>
<organism evidence="1 2">
    <name type="scientific">Vermiconidia calcicola</name>
    <dbReference type="NCBI Taxonomy" id="1690605"/>
    <lineage>
        <taxon>Eukaryota</taxon>
        <taxon>Fungi</taxon>
        <taxon>Dikarya</taxon>
        <taxon>Ascomycota</taxon>
        <taxon>Pezizomycotina</taxon>
        <taxon>Dothideomycetes</taxon>
        <taxon>Dothideomycetidae</taxon>
        <taxon>Mycosphaerellales</taxon>
        <taxon>Extremaceae</taxon>
        <taxon>Vermiconidia</taxon>
    </lineage>
</organism>
<sequence>MAREVEAEEVEAVEAGVAAERIMDIDLSTERHSEGQLSEPFSSPQQAGRESLLHDADRSAQEATDDPSDGVINTPAAFLKLWQLHDHGRPKTSHDRYMPITREEEAYLCALKRLDPKIHWEEAADCMGRTTLEVKDLWSKLVAMDAMVTEIAQIVRGRTMVKHEPANDGSDSQWWAQHGVSNEIKRQRASPSDPPDSPVTKKSPGTSSNK</sequence>
<accession>A0ACC3N4D1</accession>
<keyword evidence="2" id="KW-1185">Reference proteome</keyword>
<gene>
    <name evidence="1" type="ORF">LTR37_010655</name>
</gene>
<comment type="caution">
    <text evidence="1">The sequence shown here is derived from an EMBL/GenBank/DDBJ whole genome shotgun (WGS) entry which is preliminary data.</text>
</comment>
<evidence type="ECO:0000313" key="1">
    <source>
        <dbReference type="EMBL" id="KAK3709827.1"/>
    </source>
</evidence>
<name>A0ACC3N4D1_9PEZI</name>
<protein>
    <submittedName>
        <fullName evidence="1">Uncharacterized protein</fullName>
    </submittedName>
</protein>
<dbReference type="EMBL" id="JAUTXU010000089">
    <property type="protein sequence ID" value="KAK3709827.1"/>
    <property type="molecule type" value="Genomic_DNA"/>
</dbReference>
<dbReference type="Proteomes" id="UP001281147">
    <property type="component" value="Unassembled WGS sequence"/>
</dbReference>